<dbReference type="EMBL" id="LAZR01060145">
    <property type="protein sequence ID" value="KKK66289.1"/>
    <property type="molecule type" value="Genomic_DNA"/>
</dbReference>
<evidence type="ECO:0000313" key="2">
    <source>
        <dbReference type="EMBL" id="KKK66289.1"/>
    </source>
</evidence>
<gene>
    <name evidence="2" type="ORF">LCGC14_2965610</name>
</gene>
<organism evidence="2">
    <name type="scientific">marine sediment metagenome</name>
    <dbReference type="NCBI Taxonomy" id="412755"/>
    <lineage>
        <taxon>unclassified sequences</taxon>
        <taxon>metagenomes</taxon>
        <taxon>ecological metagenomes</taxon>
    </lineage>
</organism>
<feature type="transmembrane region" description="Helical" evidence="1">
    <location>
        <begin position="7"/>
        <end position="22"/>
    </location>
</feature>
<reference evidence="2" key="1">
    <citation type="journal article" date="2015" name="Nature">
        <title>Complex archaea that bridge the gap between prokaryotes and eukaryotes.</title>
        <authorList>
            <person name="Spang A."/>
            <person name="Saw J.H."/>
            <person name="Jorgensen S.L."/>
            <person name="Zaremba-Niedzwiedzka K."/>
            <person name="Martijn J."/>
            <person name="Lind A.E."/>
            <person name="van Eijk R."/>
            <person name="Schleper C."/>
            <person name="Guy L."/>
            <person name="Ettema T.J."/>
        </authorList>
    </citation>
    <scope>NUCLEOTIDE SEQUENCE</scope>
</reference>
<evidence type="ECO:0000256" key="1">
    <source>
        <dbReference type="SAM" id="Phobius"/>
    </source>
</evidence>
<sequence length="344" mass="38105">MKINRCCIIIISILIGIFMIPIEEPRMETRRYKDLSIVSPNFPEHTNLWIDYEGKIYMIDSVDETLLVMSDDKGATWSTLSDQAFDIVVILIDRVAERLYYSYINPGGLTAVSRYIDLTNDSDNADTSKGIAGDSFKGVDIFRTGGNTGFYNLITVDTGTWQSQIRWNLVAAGTSIQMEAGLGVDPIASIDVTQIVSDGTNHWMLYQSTTDHVFIVKSVIADGTFTNIEDLGATLNLPPKNQQGIAYDGSNILTFVLQDTGDSKYYLWTYNISGDVATKGAEYNIALMLDRHNIGTAPNELEKAFGVFNEIVYELKANRGGVIQLQDISALADDNIIAITDNFL</sequence>
<protein>
    <submittedName>
        <fullName evidence="2">Uncharacterized protein</fullName>
    </submittedName>
</protein>
<keyword evidence="1" id="KW-0472">Membrane</keyword>
<keyword evidence="1" id="KW-1133">Transmembrane helix</keyword>
<accession>A0A0F8ZIN7</accession>
<name>A0A0F8ZIN7_9ZZZZ</name>
<comment type="caution">
    <text evidence="2">The sequence shown here is derived from an EMBL/GenBank/DDBJ whole genome shotgun (WGS) entry which is preliminary data.</text>
</comment>
<proteinExistence type="predicted"/>
<feature type="non-terminal residue" evidence="2">
    <location>
        <position position="344"/>
    </location>
</feature>
<dbReference type="AlphaFoldDB" id="A0A0F8ZIN7"/>
<keyword evidence="1" id="KW-0812">Transmembrane</keyword>